<dbReference type="CDD" id="cd00077">
    <property type="entry name" value="HDc"/>
    <property type="match status" value="1"/>
</dbReference>
<accession>A0AAW0XBB7</accession>
<evidence type="ECO:0000313" key="6">
    <source>
        <dbReference type="EMBL" id="KAK8741780.1"/>
    </source>
</evidence>
<evidence type="ECO:0000256" key="1">
    <source>
        <dbReference type="ARBA" id="ARBA00022723"/>
    </source>
</evidence>
<dbReference type="InterPro" id="IPR003607">
    <property type="entry name" value="HD/PDEase_dom"/>
</dbReference>
<dbReference type="InterPro" id="IPR002073">
    <property type="entry name" value="PDEase_catalytic_dom"/>
</dbReference>
<dbReference type="EMBL" id="JARKIK010000030">
    <property type="protein sequence ID" value="KAK8741777.1"/>
    <property type="molecule type" value="Genomic_DNA"/>
</dbReference>
<reference evidence="6" key="2">
    <citation type="submission" date="2024-01" db="EMBL/GenBank/DDBJ databases">
        <authorList>
            <person name="He J."/>
            <person name="Wang M."/>
            <person name="Zheng J."/>
            <person name="Liu Z."/>
        </authorList>
    </citation>
    <scope>NUCLEOTIDE SEQUENCE</scope>
    <source>
        <strain evidence="6">ZL_2023a</strain>
        <tissue evidence="6">Muscle</tissue>
    </source>
</reference>
<protein>
    <recommendedName>
        <fullName evidence="5">PDEase domain-containing protein</fullName>
    </recommendedName>
</protein>
<dbReference type="GO" id="GO:0007165">
    <property type="term" value="P:signal transduction"/>
    <property type="evidence" value="ECO:0007669"/>
    <property type="project" value="InterPro"/>
</dbReference>
<dbReference type="SUPFAM" id="SSF109604">
    <property type="entry name" value="HD-domain/PDEase-like"/>
    <property type="match status" value="1"/>
</dbReference>
<feature type="binding site" evidence="4">
    <location>
        <position position="114"/>
    </location>
    <ligand>
        <name>Zn(2+)</name>
        <dbReference type="ChEBI" id="CHEBI:29105"/>
        <label>1</label>
    </ligand>
</feature>
<evidence type="ECO:0000313" key="7">
    <source>
        <dbReference type="Proteomes" id="UP001445076"/>
    </source>
</evidence>
<dbReference type="PRINTS" id="PR00387">
    <property type="entry name" value="PDIESTERASE1"/>
</dbReference>
<keyword evidence="7" id="KW-1185">Reference proteome</keyword>
<comment type="caution">
    <text evidence="6">The sequence shown here is derived from an EMBL/GenBank/DDBJ whole genome shotgun (WGS) entry which is preliminary data.</text>
</comment>
<dbReference type="PROSITE" id="PS51845">
    <property type="entry name" value="PDEASE_I_2"/>
    <property type="match status" value="1"/>
</dbReference>
<dbReference type="InterPro" id="IPR023088">
    <property type="entry name" value="PDEase"/>
</dbReference>
<sequence length="170" mass="19480">MLYEERYTTLKLPTSRAEEWCSRRDAALRPLVWIGMSLLCKFDVPDTLGCDEQTLENWLTLIEANYHVDNTYHNSTHASDVLQATSYFLNQERLKQLMDPLDIAACLIAAVVHDVDHPGKNSAFLCNTENELAILYNDLSVLESHHAAVSFKYTFSDDRVNIYKGCKRFS</sequence>
<dbReference type="Gene3D" id="1.10.1300.10">
    <property type="entry name" value="3'5'-cyclic nucleotide phosphodiesterase, catalytic domain"/>
    <property type="match status" value="1"/>
</dbReference>
<dbReference type="InterPro" id="IPR036971">
    <property type="entry name" value="PDEase_catalytic_dom_sf"/>
</dbReference>
<dbReference type="GO" id="GO:0004114">
    <property type="term" value="F:3',5'-cyclic-nucleotide phosphodiesterase activity"/>
    <property type="evidence" value="ECO:0007669"/>
    <property type="project" value="InterPro"/>
</dbReference>
<evidence type="ECO:0000256" key="4">
    <source>
        <dbReference type="PIRSR" id="PIRSR623088-3"/>
    </source>
</evidence>
<dbReference type="EMBL" id="JARKIK010000030">
    <property type="protein sequence ID" value="KAK8741780.1"/>
    <property type="molecule type" value="Genomic_DNA"/>
</dbReference>
<keyword evidence="1 4" id="KW-0479">Metal-binding</keyword>
<dbReference type="AlphaFoldDB" id="A0AAW0XBB7"/>
<evidence type="ECO:0000259" key="5">
    <source>
        <dbReference type="PROSITE" id="PS51845"/>
    </source>
</evidence>
<proteinExistence type="predicted"/>
<dbReference type="Pfam" id="PF00233">
    <property type="entry name" value="PDEase_I"/>
    <property type="match status" value="1"/>
</dbReference>
<gene>
    <name evidence="6" type="ORF">OTU49_002396</name>
</gene>
<reference evidence="6 7" key="1">
    <citation type="journal article" date="2024" name="BMC Genomics">
        <title>Genome assembly of redclaw crayfish (Cherax quadricarinatus) provides insights into its immune adaptation and hypoxia tolerance.</title>
        <authorList>
            <person name="Liu Z."/>
            <person name="Zheng J."/>
            <person name="Li H."/>
            <person name="Fang K."/>
            <person name="Wang S."/>
            <person name="He J."/>
            <person name="Zhou D."/>
            <person name="Weng S."/>
            <person name="Chi M."/>
            <person name="Gu Z."/>
            <person name="He J."/>
            <person name="Li F."/>
            <person name="Wang M."/>
        </authorList>
    </citation>
    <scope>NUCLEOTIDE SEQUENCE [LARGE SCALE GENOMIC DNA]</scope>
    <source>
        <strain evidence="6">ZL_2023a</strain>
    </source>
</reference>
<feature type="active site" description="Proton donor" evidence="3">
    <location>
        <position position="73"/>
    </location>
</feature>
<evidence type="ECO:0000256" key="2">
    <source>
        <dbReference type="ARBA" id="ARBA00022801"/>
    </source>
</evidence>
<name>A0AAW0XBB7_CHEQU</name>
<feature type="binding site" evidence="4">
    <location>
        <position position="113"/>
    </location>
    <ligand>
        <name>Zn(2+)</name>
        <dbReference type="ChEBI" id="CHEBI:29105"/>
        <label>1</label>
    </ligand>
</feature>
<feature type="domain" description="PDEase" evidence="5">
    <location>
        <begin position="1"/>
        <end position="170"/>
    </location>
</feature>
<dbReference type="GO" id="GO:0046872">
    <property type="term" value="F:metal ion binding"/>
    <property type="evidence" value="ECO:0007669"/>
    <property type="project" value="UniProtKB-KW"/>
</dbReference>
<feature type="binding site" evidence="4">
    <location>
        <position position="77"/>
    </location>
    <ligand>
        <name>Zn(2+)</name>
        <dbReference type="ChEBI" id="CHEBI:29105"/>
        <label>1</label>
    </ligand>
</feature>
<evidence type="ECO:0000256" key="3">
    <source>
        <dbReference type="PIRSR" id="PIRSR623088-1"/>
    </source>
</evidence>
<feature type="binding site" evidence="4">
    <location>
        <position position="114"/>
    </location>
    <ligand>
        <name>Zn(2+)</name>
        <dbReference type="ChEBI" id="CHEBI:29105"/>
        <label>2</label>
    </ligand>
</feature>
<dbReference type="PANTHER" id="PTHR11347">
    <property type="entry name" value="CYCLIC NUCLEOTIDE PHOSPHODIESTERASE"/>
    <property type="match status" value="1"/>
</dbReference>
<dbReference type="Proteomes" id="UP001445076">
    <property type="component" value="Unassembled WGS sequence"/>
</dbReference>
<keyword evidence="2" id="KW-0378">Hydrolase</keyword>
<organism evidence="6 7">
    <name type="scientific">Cherax quadricarinatus</name>
    <name type="common">Australian red claw crayfish</name>
    <dbReference type="NCBI Taxonomy" id="27406"/>
    <lineage>
        <taxon>Eukaryota</taxon>
        <taxon>Metazoa</taxon>
        <taxon>Ecdysozoa</taxon>
        <taxon>Arthropoda</taxon>
        <taxon>Crustacea</taxon>
        <taxon>Multicrustacea</taxon>
        <taxon>Malacostraca</taxon>
        <taxon>Eumalacostraca</taxon>
        <taxon>Eucarida</taxon>
        <taxon>Decapoda</taxon>
        <taxon>Pleocyemata</taxon>
        <taxon>Astacidea</taxon>
        <taxon>Parastacoidea</taxon>
        <taxon>Parastacidae</taxon>
        <taxon>Cherax</taxon>
    </lineage>
</organism>